<dbReference type="AlphaFoldDB" id="A0A7V8VGL7"/>
<comment type="caution">
    <text evidence="1">The sequence shown here is derived from an EMBL/GenBank/DDBJ whole genome shotgun (WGS) entry which is preliminary data.</text>
</comment>
<dbReference type="EMBL" id="JACEFB010000017">
    <property type="protein sequence ID" value="MBA2227689.1"/>
    <property type="molecule type" value="Genomic_DNA"/>
</dbReference>
<accession>A0A7V8VGL7</accession>
<gene>
    <name evidence="1" type="ORF">H0921_16140</name>
</gene>
<keyword evidence="2" id="KW-1185">Reference proteome</keyword>
<sequence>MRDASCAGELAVLLREMARFAVRLADVGAHWPGESAARRFLQLLPERENAPTDVWGWTRLLLQWQQWRPPHFLRRLLTPEPEELERWRRVCEQSSGAPGARRRGTLSWGRWFGTAEEEEDTRLLFARLAECLAAWRPASRERRRALEELLRYGLEVENILARLRERDQWVPLILVELAEHVVETAERWRCGMPLPQGPWLTLLEESGSPPPSHSEENKKLWRGWLSNGGTPWFDQLAQLAQHDSAAAAWLQAVCQGLAVQCYPCGNGSSFWQWPPQAESPPGKVECHAGGSVGRIIRVERYATDPALVICTWEAPQELIDYYEQTKALLQQAREEGLHALADACKRELSRLLAEGQLPLREHVVRLIDSVDSPEAAPSVRTDWPPVCVRQWLSFLGWKVFPLSEGYPPDAEEYPQRYQFRPVFKKDVPVKTVLGVRVFGLEDANGEIVRPAELQVSAGPPPVGLNELEAVARQTPGEIGQRLQESLRAFRLAGLQGCLEQQVVDLFKLYWELRAQWMQSDPQVAQQFGEHLAGMLQEGFGITTFEPTTDRDFPQGWLTYPPGTRLTKGRVTRILRPGLRYQADGSLRLPAYVEAE</sequence>
<protein>
    <submittedName>
        <fullName evidence="1">Uncharacterized protein</fullName>
    </submittedName>
</protein>
<dbReference type="Proteomes" id="UP000542342">
    <property type="component" value="Unassembled WGS sequence"/>
</dbReference>
<evidence type="ECO:0000313" key="2">
    <source>
        <dbReference type="Proteomes" id="UP000542342"/>
    </source>
</evidence>
<name>A0A7V8VGL7_9BACT</name>
<proteinExistence type="predicted"/>
<organism evidence="1 2">
    <name type="scientific">Thermogemmata fonticola</name>
    <dbReference type="NCBI Taxonomy" id="2755323"/>
    <lineage>
        <taxon>Bacteria</taxon>
        <taxon>Pseudomonadati</taxon>
        <taxon>Planctomycetota</taxon>
        <taxon>Planctomycetia</taxon>
        <taxon>Gemmatales</taxon>
        <taxon>Gemmataceae</taxon>
        <taxon>Thermogemmata</taxon>
    </lineage>
</organism>
<dbReference type="RefSeq" id="WP_194539552.1">
    <property type="nucleotide sequence ID" value="NZ_JACEFB010000017.1"/>
</dbReference>
<evidence type="ECO:0000313" key="1">
    <source>
        <dbReference type="EMBL" id="MBA2227689.1"/>
    </source>
</evidence>
<reference evidence="1 2" key="1">
    <citation type="submission" date="2020-07" db="EMBL/GenBank/DDBJ databases">
        <title>Thermogemmata thermophila gen. nov., sp. nov., a novel moderate thermophilic planctomycete from a Kamchatka hot spring.</title>
        <authorList>
            <person name="Elcheninov A.G."/>
            <person name="Podosokorskaya O.A."/>
            <person name="Kovaleva O.L."/>
            <person name="Novikov A."/>
            <person name="Bonch-Osmolovskaya E.A."/>
            <person name="Toshchakov S.V."/>
            <person name="Kublanov I.V."/>
        </authorList>
    </citation>
    <scope>NUCLEOTIDE SEQUENCE [LARGE SCALE GENOMIC DNA]</scope>
    <source>
        <strain evidence="1 2">2918</strain>
    </source>
</reference>